<evidence type="ECO:0000256" key="9">
    <source>
        <dbReference type="ARBA" id="ARBA00022737"/>
    </source>
</evidence>
<evidence type="ECO:0000313" key="13">
    <source>
        <dbReference type="EMBL" id="PNW78062.1"/>
    </source>
</evidence>
<feature type="compositionally biased region" description="Low complexity" evidence="12">
    <location>
        <begin position="577"/>
        <end position="593"/>
    </location>
</feature>
<proteinExistence type="inferred from homology"/>
<keyword evidence="14" id="KW-1185">Reference proteome</keyword>
<dbReference type="UniPathway" id="UPA00988"/>
<dbReference type="GO" id="GO:0002098">
    <property type="term" value="P:tRNA wobble uridine modification"/>
    <property type="evidence" value="ECO:0007669"/>
    <property type="project" value="InterPro"/>
</dbReference>
<feature type="region of interest" description="Disordered" evidence="12">
    <location>
        <begin position="638"/>
        <end position="689"/>
    </location>
</feature>
<evidence type="ECO:0000256" key="11">
    <source>
        <dbReference type="PROSITE-ProRule" id="PRU00221"/>
    </source>
</evidence>
<dbReference type="InParanoid" id="A0A2K3DC06"/>
<feature type="compositionally biased region" description="Acidic residues" evidence="12">
    <location>
        <begin position="654"/>
        <end position="672"/>
    </location>
</feature>
<dbReference type="SMART" id="SM00320">
    <property type="entry name" value="WD40"/>
    <property type="match status" value="11"/>
</dbReference>
<keyword evidence="7 11" id="KW-0853">WD repeat</keyword>
<sequence>MEASLDYISVGVNRVVNALAWGEHGGVAYAAHHMVTLYDVESAKVACTLAGHTGMVNCVLWLSAEDTPELPPHQHILVSGAADNTIRVWLVSYSDGGGSGGGGGGGGGAASGGGGGAQQGQSAAAAAAPKWSCLAVLEGHSGPVTSLAALRLAAAAAPAVAATGEAAAAPTVAVAAAAALPRLLLVSTAGDADVIVWGCSCAAAAGGSDSSADAAGTPQPPPPAQPAWAATAAGCYGPGCWCEDQRIHVGGGGANKMVMATSAALTPLPLDPEWTLLALGGTDRRVTLHIRPPAAATAVAPAAPAVAGVESQQQQPQRPRFVPACALEGHENWVRGVAFCVIDGGSSSSSSSGGGGSSTPKAAAGGETAGPHLLLASVSQDRYGRIWKLQPEPLQRAATAAAGATAAACCEDPLAVLIQRYAPKPHVDTDTHRYVASSEALLIGHEDWVHGLQWAPPPPPATAATAAAGAATAGGLRRGRSHTRATAALLTASMDRTMIIWRYEAGSGLWMNEAALGDAGASCLGYFGGVWSPRPAAAAAAGRQQQRQRQGQSAILAHGFTGALHLWRQEGAPCDPHPTATSAAPSPSSSFSAAHWRPRHALGGHFGGVVDLAWGLDGGCVISVSEDQTARVHTATVWREQQQGQQQGEREQEGEQQGQEEQEEEEEEGEQGEGERKQQEGGRQEGGEGEQLHWCEVARSQIHGHDFRCVAHVPTAAGGSGSGSEPGHLTYVSGAEEKVLRVFEAPQAFIDTLVALRGGDATTSSTTTTSSSSDTALSALRRRRGLGFGAAVAALGLSQKAVYEEEEAAAAGGGGAGAAEGGGGAGGGGGGDYADGPDFVPYAAPHVVREPPLEEHLAQNTLWPETHKLYGHGNELWAAAASPCGRFLASACKAQTASTAAVWVWCTRTWRALAQLRAHTLTVTQLAWSPSGARLAAGSRDRTFSIFQRVDRKKGQQQEGEKEGEKQGGKQGEGEEEVGFELLCRAKGAHGRVIWSVCWSHDERLVATAARDDTVKVWRLVSEPAAAAPGGVAVSPVLAAALPQFPCAATAVAFAPTAAVGSSAAGGAASYHLAVGLEDGSLQLWQLDPAAATAVDGGGGLTATCLWAAPPAWRHVAPVRRLAWRGAPGTGALEEGTAAALAVGGGGVNGGGGGGGAAQLASGSEDHSVRVFSFRFA</sequence>
<dbReference type="Proteomes" id="UP000006906">
    <property type="component" value="Chromosome 10"/>
</dbReference>
<reference evidence="13 14" key="1">
    <citation type="journal article" date="2007" name="Science">
        <title>The Chlamydomonas genome reveals the evolution of key animal and plant functions.</title>
        <authorList>
            <person name="Merchant S.S."/>
            <person name="Prochnik S.E."/>
            <person name="Vallon O."/>
            <person name="Harris E.H."/>
            <person name="Karpowicz S.J."/>
            <person name="Witman G.B."/>
            <person name="Terry A."/>
            <person name="Salamov A."/>
            <person name="Fritz-Laylin L.K."/>
            <person name="Marechal-Drouard L."/>
            <person name="Marshall W.F."/>
            <person name="Qu L.H."/>
            <person name="Nelson D.R."/>
            <person name="Sanderfoot A.A."/>
            <person name="Spalding M.H."/>
            <person name="Kapitonov V.V."/>
            <person name="Ren Q."/>
            <person name="Ferris P."/>
            <person name="Lindquist E."/>
            <person name="Shapiro H."/>
            <person name="Lucas S.M."/>
            <person name="Grimwood J."/>
            <person name="Schmutz J."/>
            <person name="Cardol P."/>
            <person name="Cerutti H."/>
            <person name="Chanfreau G."/>
            <person name="Chen C.L."/>
            <person name="Cognat V."/>
            <person name="Croft M.T."/>
            <person name="Dent R."/>
            <person name="Dutcher S."/>
            <person name="Fernandez E."/>
            <person name="Fukuzawa H."/>
            <person name="Gonzalez-Ballester D."/>
            <person name="Gonzalez-Halphen D."/>
            <person name="Hallmann A."/>
            <person name="Hanikenne M."/>
            <person name="Hippler M."/>
            <person name="Inwood W."/>
            <person name="Jabbari K."/>
            <person name="Kalanon M."/>
            <person name="Kuras R."/>
            <person name="Lefebvre P.A."/>
            <person name="Lemaire S.D."/>
            <person name="Lobanov A.V."/>
            <person name="Lohr M."/>
            <person name="Manuell A."/>
            <person name="Meier I."/>
            <person name="Mets L."/>
            <person name="Mittag M."/>
            <person name="Mittelmeier T."/>
            <person name="Moroney J.V."/>
            <person name="Moseley J."/>
            <person name="Napoli C."/>
            <person name="Nedelcu A.M."/>
            <person name="Niyogi K."/>
            <person name="Novoselov S.V."/>
            <person name="Paulsen I.T."/>
            <person name="Pazour G."/>
            <person name="Purton S."/>
            <person name="Ral J.P."/>
            <person name="Riano-Pachon D.M."/>
            <person name="Riekhof W."/>
            <person name="Rymarquis L."/>
            <person name="Schroda M."/>
            <person name="Stern D."/>
            <person name="Umen J."/>
            <person name="Willows R."/>
            <person name="Wilson N."/>
            <person name="Zimmer S.L."/>
            <person name="Allmer J."/>
            <person name="Balk J."/>
            <person name="Bisova K."/>
            <person name="Chen C.J."/>
            <person name="Elias M."/>
            <person name="Gendler K."/>
            <person name="Hauser C."/>
            <person name="Lamb M.R."/>
            <person name="Ledford H."/>
            <person name="Long J.C."/>
            <person name="Minagawa J."/>
            <person name="Page M.D."/>
            <person name="Pan J."/>
            <person name="Pootakham W."/>
            <person name="Roje S."/>
            <person name="Rose A."/>
            <person name="Stahlberg E."/>
            <person name="Terauchi A.M."/>
            <person name="Yang P."/>
            <person name="Ball S."/>
            <person name="Bowler C."/>
            <person name="Dieckmann C.L."/>
            <person name="Gladyshev V.N."/>
            <person name="Green P."/>
            <person name="Jorgensen R."/>
            <person name="Mayfield S."/>
            <person name="Mueller-Roeber B."/>
            <person name="Rajamani S."/>
            <person name="Sayre R.T."/>
            <person name="Brokstein P."/>
            <person name="Dubchak I."/>
            <person name="Goodstein D."/>
            <person name="Hornick L."/>
            <person name="Huang Y.W."/>
            <person name="Jhaveri J."/>
            <person name="Luo Y."/>
            <person name="Martinez D."/>
            <person name="Ngau W.C."/>
            <person name="Otillar B."/>
            <person name="Poliakov A."/>
            <person name="Porter A."/>
            <person name="Szajkowski L."/>
            <person name="Werner G."/>
            <person name="Zhou K."/>
            <person name="Grigoriev I.V."/>
            <person name="Rokhsar D.S."/>
            <person name="Grossman A.R."/>
        </authorList>
    </citation>
    <scope>NUCLEOTIDE SEQUENCE [LARGE SCALE GENOMIC DNA]</scope>
    <source>
        <strain evidence="14">CC-503</strain>
    </source>
</reference>
<feature type="region of interest" description="Disordered" evidence="12">
    <location>
        <begin position="346"/>
        <end position="367"/>
    </location>
</feature>
<evidence type="ECO:0000256" key="10">
    <source>
        <dbReference type="ARBA" id="ARBA00023242"/>
    </source>
</evidence>
<comment type="pathway">
    <text evidence="3">tRNA modification; 5-methoxycarbonylmethyl-2-thiouridine-tRNA biosynthesis.</text>
</comment>
<comment type="similarity">
    <text evidence="4">Belongs to the WD repeat ELP2 family.</text>
</comment>
<dbReference type="PANTHER" id="PTHR44111">
    <property type="entry name" value="ELONGATOR COMPLEX PROTEIN 2"/>
    <property type="match status" value="1"/>
</dbReference>
<feature type="repeat" description="WD" evidence="11">
    <location>
        <begin position="987"/>
        <end position="1028"/>
    </location>
</feature>
<evidence type="ECO:0000256" key="8">
    <source>
        <dbReference type="ARBA" id="ARBA00022694"/>
    </source>
</evidence>
<feature type="repeat" description="WD" evidence="11">
    <location>
        <begin position="916"/>
        <end position="948"/>
    </location>
</feature>
<evidence type="ECO:0000256" key="7">
    <source>
        <dbReference type="ARBA" id="ARBA00022574"/>
    </source>
</evidence>
<keyword evidence="8" id="KW-0819">tRNA processing</keyword>
<keyword evidence="6" id="KW-0963">Cytoplasm</keyword>
<dbReference type="OMA" id="DHECTHY"/>
<dbReference type="Gene3D" id="2.130.10.10">
    <property type="entry name" value="YVTN repeat-like/Quinoprotein amine dehydrogenase"/>
    <property type="match status" value="4"/>
</dbReference>
<dbReference type="SUPFAM" id="SSF50978">
    <property type="entry name" value="WD40 repeat-like"/>
    <property type="match status" value="3"/>
</dbReference>
<dbReference type="PANTHER" id="PTHR44111:SF1">
    <property type="entry name" value="ELONGATOR COMPLEX PROTEIN 2"/>
    <property type="match status" value="1"/>
</dbReference>
<comment type="subcellular location">
    <subcellularLocation>
        <location evidence="2">Cytoplasm</location>
    </subcellularLocation>
    <subcellularLocation>
        <location evidence="1">Nucleus</location>
    </subcellularLocation>
</comment>
<dbReference type="FunCoup" id="A0A2K3DC06">
    <property type="interactions" value="1897"/>
</dbReference>
<evidence type="ECO:0000256" key="6">
    <source>
        <dbReference type="ARBA" id="ARBA00022490"/>
    </source>
</evidence>
<dbReference type="InterPro" id="IPR037289">
    <property type="entry name" value="Elp2"/>
</dbReference>
<evidence type="ECO:0000256" key="2">
    <source>
        <dbReference type="ARBA" id="ARBA00004496"/>
    </source>
</evidence>
<dbReference type="GO" id="GO:0033588">
    <property type="term" value="C:elongator holoenzyme complex"/>
    <property type="evidence" value="ECO:0007669"/>
    <property type="project" value="InterPro"/>
</dbReference>
<dbReference type="Gramene" id="PNW78062">
    <property type="protein sequence ID" value="PNW78062"/>
    <property type="gene ID" value="CHLRE_10g462750v5"/>
</dbReference>
<dbReference type="RefSeq" id="XP_042920585.1">
    <property type="nucleotide sequence ID" value="XM_043067188.1"/>
</dbReference>
<dbReference type="STRING" id="3055.A0A2K3DC06"/>
<feature type="region of interest" description="Disordered" evidence="12">
    <location>
        <begin position="569"/>
        <end position="593"/>
    </location>
</feature>
<keyword evidence="10" id="KW-0539">Nucleus</keyword>
<dbReference type="EMBL" id="CM008971">
    <property type="protein sequence ID" value="PNW78062.1"/>
    <property type="molecule type" value="Genomic_DNA"/>
</dbReference>
<protein>
    <recommendedName>
        <fullName evidence="5">Elongator complex protein 2</fullName>
    </recommendedName>
</protein>
<organism evidence="13 14">
    <name type="scientific">Chlamydomonas reinhardtii</name>
    <name type="common">Chlamydomonas smithii</name>
    <dbReference type="NCBI Taxonomy" id="3055"/>
    <lineage>
        <taxon>Eukaryota</taxon>
        <taxon>Viridiplantae</taxon>
        <taxon>Chlorophyta</taxon>
        <taxon>core chlorophytes</taxon>
        <taxon>Chlorophyceae</taxon>
        <taxon>CS clade</taxon>
        <taxon>Chlamydomonadales</taxon>
        <taxon>Chlamydomonadaceae</taxon>
        <taxon>Chlamydomonas</taxon>
    </lineage>
</organism>
<name>A0A2K3DC06_CHLRE</name>
<feature type="compositionally biased region" description="Basic and acidic residues" evidence="12">
    <location>
        <begin position="673"/>
        <end position="689"/>
    </location>
</feature>
<evidence type="ECO:0000256" key="12">
    <source>
        <dbReference type="SAM" id="MobiDB-lite"/>
    </source>
</evidence>
<dbReference type="GO" id="GO:0005737">
    <property type="term" value="C:cytoplasm"/>
    <property type="evidence" value="ECO:0007669"/>
    <property type="project" value="UniProtKB-SubCell"/>
</dbReference>
<dbReference type="Pfam" id="PF00400">
    <property type="entry name" value="WD40"/>
    <property type="match status" value="5"/>
</dbReference>
<feature type="repeat" description="WD" evidence="11">
    <location>
        <begin position="72"/>
        <end position="89"/>
    </location>
</feature>
<dbReference type="KEGG" id="cre:CHLRE_10g462750v5"/>
<dbReference type="AlphaFoldDB" id="A0A2K3DC06"/>
<feature type="compositionally biased region" description="Basic and acidic residues" evidence="12">
    <location>
        <begin position="950"/>
        <end position="968"/>
    </location>
</feature>
<dbReference type="OrthoDB" id="27911at2759"/>
<dbReference type="InterPro" id="IPR001680">
    <property type="entry name" value="WD40_rpt"/>
</dbReference>
<dbReference type="GO" id="GO:0005634">
    <property type="term" value="C:nucleus"/>
    <property type="evidence" value="ECO:0007669"/>
    <property type="project" value="UniProtKB-SubCell"/>
</dbReference>
<evidence type="ECO:0000256" key="5">
    <source>
        <dbReference type="ARBA" id="ARBA00020267"/>
    </source>
</evidence>
<evidence type="ECO:0000313" key="14">
    <source>
        <dbReference type="Proteomes" id="UP000006906"/>
    </source>
</evidence>
<evidence type="ECO:0000256" key="4">
    <source>
        <dbReference type="ARBA" id="ARBA00005881"/>
    </source>
</evidence>
<accession>A0A2K3DC06</accession>
<keyword evidence="9" id="KW-0677">Repeat</keyword>
<gene>
    <name evidence="13" type="ORF">CHLRE_10g462750v5</name>
</gene>
<evidence type="ECO:0000256" key="3">
    <source>
        <dbReference type="ARBA" id="ARBA00005043"/>
    </source>
</evidence>
<dbReference type="PROSITE" id="PS50082">
    <property type="entry name" value="WD_REPEATS_2"/>
    <property type="match status" value="3"/>
</dbReference>
<dbReference type="InterPro" id="IPR036322">
    <property type="entry name" value="WD40_repeat_dom_sf"/>
</dbReference>
<dbReference type="InterPro" id="IPR015943">
    <property type="entry name" value="WD40/YVTN_repeat-like_dom_sf"/>
</dbReference>
<evidence type="ECO:0000256" key="1">
    <source>
        <dbReference type="ARBA" id="ARBA00004123"/>
    </source>
</evidence>
<dbReference type="PROSITE" id="PS50294">
    <property type="entry name" value="WD_REPEATS_REGION"/>
    <property type="match status" value="2"/>
</dbReference>
<feature type="region of interest" description="Disordered" evidence="12">
    <location>
        <begin position="950"/>
        <end position="974"/>
    </location>
</feature>
<dbReference type="GeneID" id="66055162"/>